<dbReference type="EMBL" id="QPKV01000015">
    <property type="protein sequence ID" value="RDC54281.1"/>
    <property type="molecule type" value="Genomic_DNA"/>
</dbReference>
<feature type="domain" description="DUF1972" evidence="3">
    <location>
        <begin position="3"/>
        <end position="172"/>
    </location>
</feature>
<dbReference type="PANTHER" id="PTHR46401:SF2">
    <property type="entry name" value="GLYCOSYLTRANSFERASE WBBK-RELATED"/>
    <property type="match status" value="1"/>
</dbReference>
<keyword evidence="5" id="KW-1185">Reference proteome</keyword>
<dbReference type="InterPro" id="IPR015393">
    <property type="entry name" value="DUF1972"/>
</dbReference>
<dbReference type="Gene3D" id="3.40.50.2000">
    <property type="entry name" value="Glycogen Phosphorylase B"/>
    <property type="match status" value="2"/>
</dbReference>
<dbReference type="Proteomes" id="UP000253961">
    <property type="component" value="Unassembled WGS sequence"/>
</dbReference>
<keyword evidence="1" id="KW-0808">Transferase</keyword>
<proteinExistence type="predicted"/>
<evidence type="ECO:0000313" key="5">
    <source>
        <dbReference type="Proteomes" id="UP000253961"/>
    </source>
</evidence>
<gene>
    <name evidence="4" type="ORF">DU508_22605</name>
</gene>
<feature type="domain" description="Glycosyl transferase family 1" evidence="2">
    <location>
        <begin position="194"/>
        <end position="307"/>
    </location>
</feature>
<reference evidence="4 5" key="1">
    <citation type="submission" date="2018-07" db="EMBL/GenBank/DDBJ databases">
        <title>Pedobacter sp. nov., isolated from soil.</title>
        <authorList>
            <person name="Zhou L.Y."/>
            <person name="Du Z.J."/>
        </authorList>
    </citation>
    <scope>NUCLEOTIDE SEQUENCE [LARGE SCALE GENOMIC DNA]</scope>
    <source>
        <strain evidence="4 5">JDX94</strain>
    </source>
</reference>
<evidence type="ECO:0000259" key="2">
    <source>
        <dbReference type="Pfam" id="PF00534"/>
    </source>
</evidence>
<dbReference type="RefSeq" id="WP_115404940.1">
    <property type="nucleotide sequence ID" value="NZ_QPKV01000015.1"/>
</dbReference>
<evidence type="ECO:0000256" key="1">
    <source>
        <dbReference type="ARBA" id="ARBA00022679"/>
    </source>
</evidence>
<protein>
    <submittedName>
        <fullName evidence="4">DUF1972 domain-containing protein</fullName>
    </submittedName>
</protein>
<evidence type="ECO:0000313" key="4">
    <source>
        <dbReference type="EMBL" id="RDC54281.1"/>
    </source>
</evidence>
<accession>A0A369PNV0</accession>
<dbReference type="PANTHER" id="PTHR46401">
    <property type="entry name" value="GLYCOSYLTRANSFERASE WBBK-RELATED"/>
    <property type="match status" value="1"/>
</dbReference>
<dbReference type="Pfam" id="PF00534">
    <property type="entry name" value="Glycos_transf_1"/>
    <property type="match status" value="1"/>
</dbReference>
<dbReference type="SUPFAM" id="SSF53756">
    <property type="entry name" value="UDP-Glycosyltransferase/glycogen phosphorylase"/>
    <property type="match status" value="1"/>
</dbReference>
<dbReference type="OrthoDB" id="9792269at2"/>
<dbReference type="GO" id="GO:0016757">
    <property type="term" value="F:glycosyltransferase activity"/>
    <property type="evidence" value="ECO:0007669"/>
    <property type="project" value="InterPro"/>
</dbReference>
<dbReference type="Pfam" id="PF09314">
    <property type="entry name" value="DUF1972"/>
    <property type="match status" value="1"/>
</dbReference>
<dbReference type="InterPro" id="IPR001296">
    <property type="entry name" value="Glyco_trans_1"/>
</dbReference>
<comment type="caution">
    <text evidence="4">The sequence shown here is derived from an EMBL/GenBank/DDBJ whole genome shotgun (WGS) entry which is preliminary data.</text>
</comment>
<dbReference type="AlphaFoldDB" id="A0A369PNV0"/>
<sequence>MKIAIIGTRGIPDFYRGFEKSAQFIALGLVDKGHEVMVYSSHNHSYQKSEWCGINLIHVYDPEYKMGVTGNFIYDLNCVRDVITRNCDLIIQFGCSSSIWSWLLAKKSKLISNIATIEWKRNRYHGLTSTFLRLAESTAVRYSHSLISDSENITQYLTGKYQKRARFIPQGVDLFTNPSNDILGFNQLKPFNYDLYIGSLEPDNGIEQILDGVATAKMERPFIVIGGHTHEFGKYLKFKYKNDTHIKFLGSMYDPAKLNNLRYFSNLYFYGDAGGGTTHLILEAMAASCLISAYDHPANRQILGSDSFYFTSSTDVTRQLLSTENKMVNYRNKIDNNIGKLTEVYNWQNAINQFHDHLKSLFVKRMILQHNDPGVSNRYHVIPNK</sequence>
<evidence type="ECO:0000259" key="3">
    <source>
        <dbReference type="Pfam" id="PF09314"/>
    </source>
</evidence>
<name>A0A369PNV0_9SPHI</name>
<organism evidence="4 5">
    <name type="scientific">Pedobacter chinensis</name>
    <dbReference type="NCBI Taxonomy" id="2282421"/>
    <lineage>
        <taxon>Bacteria</taxon>
        <taxon>Pseudomonadati</taxon>
        <taxon>Bacteroidota</taxon>
        <taxon>Sphingobacteriia</taxon>
        <taxon>Sphingobacteriales</taxon>
        <taxon>Sphingobacteriaceae</taxon>
        <taxon>Pedobacter</taxon>
    </lineage>
</organism>